<evidence type="ECO:0000256" key="2">
    <source>
        <dbReference type="ARBA" id="ARBA00022827"/>
    </source>
</evidence>
<dbReference type="SUPFAM" id="SSF51905">
    <property type="entry name" value="FAD/NAD(P)-binding domain"/>
    <property type="match status" value="1"/>
</dbReference>
<keyword evidence="2" id="KW-0274">FAD</keyword>
<accession>A0A6A5U7E4</accession>
<dbReference type="EMBL" id="ML976982">
    <property type="protein sequence ID" value="KAF1960841.1"/>
    <property type="molecule type" value="Genomic_DNA"/>
</dbReference>
<evidence type="ECO:0000256" key="3">
    <source>
        <dbReference type="ARBA" id="ARBA00023002"/>
    </source>
</evidence>
<gene>
    <name evidence="5" type="ORF">CC80DRAFT_544236</name>
</gene>
<name>A0A6A5U7E4_9PLEO</name>
<keyword evidence="6" id="KW-1185">Reference proteome</keyword>
<reference evidence="5" key="1">
    <citation type="journal article" date="2020" name="Stud. Mycol.">
        <title>101 Dothideomycetes genomes: a test case for predicting lifestyles and emergence of pathogens.</title>
        <authorList>
            <person name="Haridas S."/>
            <person name="Albert R."/>
            <person name="Binder M."/>
            <person name="Bloem J."/>
            <person name="Labutti K."/>
            <person name="Salamov A."/>
            <person name="Andreopoulos B."/>
            <person name="Baker S."/>
            <person name="Barry K."/>
            <person name="Bills G."/>
            <person name="Bluhm B."/>
            <person name="Cannon C."/>
            <person name="Castanera R."/>
            <person name="Culley D."/>
            <person name="Daum C."/>
            <person name="Ezra D."/>
            <person name="Gonzalez J."/>
            <person name="Henrissat B."/>
            <person name="Kuo A."/>
            <person name="Liang C."/>
            <person name="Lipzen A."/>
            <person name="Lutzoni F."/>
            <person name="Magnuson J."/>
            <person name="Mondo S."/>
            <person name="Nolan M."/>
            <person name="Ohm R."/>
            <person name="Pangilinan J."/>
            <person name="Park H.-J."/>
            <person name="Ramirez L."/>
            <person name="Alfaro M."/>
            <person name="Sun H."/>
            <person name="Tritt A."/>
            <person name="Yoshinaga Y."/>
            <person name="Zwiers L.-H."/>
            <person name="Turgeon B."/>
            <person name="Goodwin S."/>
            <person name="Spatafora J."/>
            <person name="Crous P."/>
            <person name="Grigoriev I."/>
        </authorList>
    </citation>
    <scope>NUCLEOTIDE SEQUENCE</scope>
    <source>
        <strain evidence="5">CBS 675.92</strain>
    </source>
</reference>
<keyword evidence="3" id="KW-0560">Oxidoreductase</keyword>
<dbReference type="GO" id="GO:0071949">
    <property type="term" value="F:FAD binding"/>
    <property type="evidence" value="ECO:0007669"/>
    <property type="project" value="InterPro"/>
</dbReference>
<dbReference type="PANTHER" id="PTHR46865">
    <property type="entry name" value="OXIDOREDUCTASE-RELATED"/>
    <property type="match status" value="1"/>
</dbReference>
<dbReference type="OrthoDB" id="655030at2759"/>
<proteinExistence type="predicted"/>
<feature type="domain" description="FAD-binding" evidence="4">
    <location>
        <begin position="11"/>
        <end position="357"/>
    </location>
</feature>
<dbReference type="InterPro" id="IPR002938">
    <property type="entry name" value="FAD-bd"/>
</dbReference>
<dbReference type="AlphaFoldDB" id="A0A6A5U7E4"/>
<dbReference type="PRINTS" id="PR00420">
    <property type="entry name" value="RNGMNOXGNASE"/>
</dbReference>
<dbReference type="Gene3D" id="3.50.50.60">
    <property type="entry name" value="FAD/NAD(P)-binding domain"/>
    <property type="match status" value="1"/>
</dbReference>
<evidence type="ECO:0000313" key="6">
    <source>
        <dbReference type="Proteomes" id="UP000800035"/>
    </source>
</evidence>
<keyword evidence="1" id="KW-0285">Flavoprotein</keyword>
<dbReference type="Gene3D" id="3.30.9.10">
    <property type="entry name" value="D-Amino Acid Oxidase, subunit A, domain 2"/>
    <property type="match status" value="1"/>
</dbReference>
<sequence length="447" mass="48927">MTPSQPPPLRILISGGGIAGPCVAYWLLRSHPQTPSTPPIHITIVERSATPRNGGQAVDIRDAGVNVIQAMGVEQAIRDMGTTEAGVDVIYADGITKARFPATGDVSSQSFTSEFEVLRGDLAGIFQQKVEELDGGEGRVEWVFDEVVEEVTQQDEDGKVIVRFKNKLGMREFDLVVGADGLISNVRRKVWGHGPGGNEYLDRKGQYISFFTIPREESDNKFAQWYSTSKGRLAVTRPSRFNDTRGLLAVCDSDMSRFDGIAKAMKQGPEKQKEWLATQFEGAGWITERLIKGMRETNDFYIQEMAQVKMGEEGWVKGRVVLCGDAGFCPSPISGMGTTCALVGAYVLAGELSNSPDDIAKALERYQEVLRPFIDQCQKLYPGAPQSMQPQSEWGVRLLNLLITAASNPLAKRVGSILSGIGSTLGGISTMIFSSARWKLPKYSAFE</sequence>
<protein>
    <submittedName>
        <fullName evidence="5">FAD/NAD(P)-binding domain-containing protein</fullName>
    </submittedName>
</protein>
<evidence type="ECO:0000259" key="4">
    <source>
        <dbReference type="Pfam" id="PF01494"/>
    </source>
</evidence>
<dbReference type="Proteomes" id="UP000800035">
    <property type="component" value="Unassembled WGS sequence"/>
</dbReference>
<dbReference type="InterPro" id="IPR051704">
    <property type="entry name" value="FAD_aromatic-hydroxylase"/>
</dbReference>
<dbReference type="PANTHER" id="PTHR46865:SF2">
    <property type="entry name" value="MONOOXYGENASE"/>
    <property type="match status" value="1"/>
</dbReference>
<dbReference type="Pfam" id="PF01494">
    <property type="entry name" value="FAD_binding_3"/>
    <property type="match status" value="1"/>
</dbReference>
<evidence type="ECO:0000313" key="5">
    <source>
        <dbReference type="EMBL" id="KAF1960841.1"/>
    </source>
</evidence>
<organism evidence="5 6">
    <name type="scientific">Byssothecium circinans</name>
    <dbReference type="NCBI Taxonomy" id="147558"/>
    <lineage>
        <taxon>Eukaryota</taxon>
        <taxon>Fungi</taxon>
        <taxon>Dikarya</taxon>
        <taxon>Ascomycota</taxon>
        <taxon>Pezizomycotina</taxon>
        <taxon>Dothideomycetes</taxon>
        <taxon>Pleosporomycetidae</taxon>
        <taxon>Pleosporales</taxon>
        <taxon>Massarineae</taxon>
        <taxon>Massarinaceae</taxon>
        <taxon>Byssothecium</taxon>
    </lineage>
</organism>
<dbReference type="GO" id="GO:0016491">
    <property type="term" value="F:oxidoreductase activity"/>
    <property type="evidence" value="ECO:0007669"/>
    <property type="project" value="UniProtKB-KW"/>
</dbReference>
<evidence type="ECO:0000256" key="1">
    <source>
        <dbReference type="ARBA" id="ARBA00022630"/>
    </source>
</evidence>
<dbReference type="InterPro" id="IPR036188">
    <property type="entry name" value="FAD/NAD-bd_sf"/>
</dbReference>